<dbReference type="Proteomes" id="UP000593579">
    <property type="component" value="Unassembled WGS sequence"/>
</dbReference>
<comment type="caution">
    <text evidence="1">The sequence shown here is derived from an EMBL/GenBank/DDBJ whole genome shotgun (WGS) entry which is preliminary data.</text>
</comment>
<proteinExistence type="predicted"/>
<keyword evidence="2" id="KW-1185">Reference proteome</keyword>
<accession>A0A7J9BDK5</accession>
<dbReference type="EMBL" id="JABEZY010000002">
    <property type="protein sequence ID" value="MBA0734350.1"/>
    <property type="molecule type" value="Genomic_DNA"/>
</dbReference>
<sequence length="59" mass="7015">MLGKPLRKWALSKIISKEAERLWAIRSQCMRIEAIKKGTSQNWGKLERRLLANEMYQRV</sequence>
<evidence type="ECO:0000313" key="2">
    <source>
        <dbReference type="Proteomes" id="UP000593579"/>
    </source>
</evidence>
<dbReference type="AlphaFoldDB" id="A0A7J9BDK5"/>
<protein>
    <submittedName>
        <fullName evidence="1">Uncharacterized protein</fullName>
    </submittedName>
</protein>
<gene>
    <name evidence="1" type="ORF">Gogos_018270</name>
</gene>
<reference evidence="1 2" key="1">
    <citation type="journal article" date="2019" name="Genome Biol. Evol.">
        <title>Insights into the evolution of the New World diploid cottons (Gossypium, subgenus Houzingenia) based on genome sequencing.</title>
        <authorList>
            <person name="Grover C.E."/>
            <person name="Arick M.A. 2nd"/>
            <person name="Thrash A."/>
            <person name="Conover J.L."/>
            <person name="Sanders W.S."/>
            <person name="Peterson D.G."/>
            <person name="Frelichowski J.E."/>
            <person name="Scheffler J.A."/>
            <person name="Scheffler B.E."/>
            <person name="Wendel J.F."/>
        </authorList>
    </citation>
    <scope>NUCLEOTIDE SEQUENCE [LARGE SCALE GENOMIC DNA]</scope>
    <source>
        <strain evidence="1">5</strain>
        <tissue evidence="1">Leaf</tissue>
    </source>
</reference>
<name>A0A7J9BDK5_GOSGO</name>
<evidence type="ECO:0000313" key="1">
    <source>
        <dbReference type="EMBL" id="MBA0734350.1"/>
    </source>
</evidence>
<organism evidence="1 2">
    <name type="scientific">Gossypium gossypioides</name>
    <name type="common">Mexican cotton</name>
    <name type="synonym">Selera gossypioides</name>
    <dbReference type="NCBI Taxonomy" id="34282"/>
    <lineage>
        <taxon>Eukaryota</taxon>
        <taxon>Viridiplantae</taxon>
        <taxon>Streptophyta</taxon>
        <taxon>Embryophyta</taxon>
        <taxon>Tracheophyta</taxon>
        <taxon>Spermatophyta</taxon>
        <taxon>Magnoliopsida</taxon>
        <taxon>eudicotyledons</taxon>
        <taxon>Gunneridae</taxon>
        <taxon>Pentapetalae</taxon>
        <taxon>rosids</taxon>
        <taxon>malvids</taxon>
        <taxon>Malvales</taxon>
        <taxon>Malvaceae</taxon>
        <taxon>Malvoideae</taxon>
        <taxon>Gossypium</taxon>
    </lineage>
</organism>